<dbReference type="Pfam" id="PF09685">
    <property type="entry name" value="MamF_MmsF"/>
    <property type="match status" value="1"/>
</dbReference>
<comment type="caution">
    <text evidence="7">The sequence shown here is derived from an EMBL/GenBank/DDBJ whole genome shotgun (WGS) entry which is preliminary data.</text>
</comment>
<gene>
    <name evidence="7" type="ORF">CEN92_280</name>
</gene>
<evidence type="ECO:0000313" key="8">
    <source>
        <dbReference type="Proteomes" id="UP000318296"/>
    </source>
</evidence>
<sequence>MADETNQEMGQETAAPAGDQGDVEKNKGMAVLSYIGILCLIPLLAAKESKFAQFHAKQGLVLFLAEVLLGILYAIPFLNVVMLFVGWILYILLLVLAIMGIVNALGGKFWKMPVLGGMAEKFKF</sequence>
<keyword evidence="2 6" id="KW-0812">Transmembrane</keyword>
<proteinExistence type="predicted"/>
<dbReference type="Proteomes" id="UP000318296">
    <property type="component" value="Unassembled WGS sequence"/>
</dbReference>
<evidence type="ECO:0000256" key="3">
    <source>
        <dbReference type="ARBA" id="ARBA00022989"/>
    </source>
</evidence>
<evidence type="ECO:0000256" key="6">
    <source>
        <dbReference type="SAM" id="Phobius"/>
    </source>
</evidence>
<evidence type="ECO:0000313" key="7">
    <source>
        <dbReference type="EMBL" id="TSC91455.1"/>
    </source>
</evidence>
<keyword evidence="4 6" id="KW-0472">Membrane</keyword>
<dbReference type="AlphaFoldDB" id="A0A554LF64"/>
<evidence type="ECO:0008006" key="9">
    <source>
        <dbReference type="Google" id="ProtNLM"/>
    </source>
</evidence>
<evidence type="ECO:0000256" key="5">
    <source>
        <dbReference type="SAM" id="MobiDB-lite"/>
    </source>
</evidence>
<evidence type="ECO:0000256" key="1">
    <source>
        <dbReference type="ARBA" id="ARBA00004141"/>
    </source>
</evidence>
<reference evidence="7 8" key="1">
    <citation type="submission" date="2017-07" db="EMBL/GenBank/DDBJ databases">
        <title>Mechanisms for carbon and nitrogen cycling indicate functional differentiation within the Candidate Phyla Radiation.</title>
        <authorList>
            <person name="Danczak R.E."/>
            <person name="Johnston M.D."/>
            <person name="Kenah C."/>
            <person name="Slattery M."/>
            <person name="Wrighton K.C."/>
            <person name="Wilkins M.J."/>
        </authorList>
    </citation>
    <scope>NUCLEOTIDE SEQUENCE [LARGE SCALE GENOMIC DNA]</scope>
    <source>
        <strain evidence="7">Licking1014_96</strain>
    </source>
</reference>
<dbReference type="EMBL" id="VMGH01000040">
    <property type="protein sequence ID" value="TSC91455.1"/>
    <property type="molecule type" value="Genomic_DNA"/>
</dbReference>
<organism evidence="7 8">
    <name type="scientific">Candidatus Berkelbacteria bacterium Licking1014_96</name>
    <dbReference type="NCBI Taxonomy" id="2017149"/>
    <lineage>
        <taxon>Bacteria</taxon>
        <taxon>Candidatus Berkelbacteria</taxon>
    </lineage>
</organism>
<dbReference type="InterPro" id="IPR019109">
    <property type="entry name" value="MamF_MmsF"/>
</dbReference>
<evidence type="ECO:0000256" key="2">
    <source>
        <dbReference type="ARBA" id="ARBA00022692"/>
    </source>
</evidence>
<keyword evidence="3 6" id="KW-1133">Transmembrane helix</keyword>
<feature type="transmembrane region" description="Helical" evidence="6">
    <location>
        <begin position="28"/>
        <end position="46"/>
    </location>
</feature>
<feature type="region of interest" description="Disordered" evidence="5">
    <location>
        <begin position="1"/>
        <end position="23"/>
    </location>
</feature>
<protein>
    <recommendedName>
        <fullName evidence="9">DUF4870 domain-containing protein</fullName>
    </recommendedName>
</protein>
<evidence type="ECO:0000256" key="4">
    <source>
        <dbReference type="ARBA" id="ARBA00023136"/>
    </source>
</evidence>
<feature type="transmembrane region" description="Helical" evidence="6">
    <location>
        <begin position="84"/>
        <end position="105"/>
    </location>
</feature>
<feature type="transmembrane region" description="Helical" evidence="6">
    <location>
        <begin position="58"/>
        <end position="78"/>
    </location>
</feature>
<accession>A0A554LF64</accession>
<comment type="subcellular location">
    <subcellularLocation>
        <location evidence="1">Membrane</location>
        <topology evidence="1">Multi-pass membrane protein</topology>
    </subcellularLocation>
</comment>
<name>A0A554LF64_9BACT</name>